<feature type="region of interest" description="Disordered" evidence="1">
    <location>
        <begin position="44"/>
        <end position="69"/>
    </location>
</feature>
<sequence>MNSFQQRLAGRFRDPTTPHWSSLRKRGGVELLDFLGSGVRPLLGVERNPEEGSSMEDAVLDNEEGKDTMERRMIGMEVVRWRGGGQRAFDSGASRVKTTKHGAR</sequence>
<proteinExistence type="predicted"/>
<dbReference type="HOGENOM" id="CLU_2254309_0_0_1"/>
<evidence type="ECO:0000313" key="3">
    <source>
        <dbReference type="Proteomes" id="UP000026961"/>
    </source>
</evidence>
<dbReference type="EnsemblPlants" id="OGLUM01G40450.1">
    <property type="protein sequence ID" value="OGLUM01G40450.1"/>
    <property type="gene ID" value="OGLUM01G40450"/>
</dbReference>
<dbReference type="Gramene" id="OGLUM01G40450.1">
    <property type="protein sequence ID" value="OGLUM01G40450.1"/>
    <property type="gene ID" value="OGLUM01G40450"/>
</dbReference>
<accession>A0A0D9YH15</accession>
<dbReference type="Proteomes" id="UP000026961">
    <property type="component" value="Chromosome 1"/>
</dbReference>
<reference evidence="2" key="2">
    <citation type="submission" date="2015-04" db="UniProtKB">
        <authorList>
            <consortium name="EnsemblPlants"/>
        </authorList>
    </citation>
    <scope>IDENTIFICATION</scope>
</reference>
<feature type="region of interest" description="Disordered" evidence="1">
    <location>
        <begin position="1"/>
        <end position="22"/>
    </location>
</feature>
<evidence type="ECO:0000256" key="1">
    <source>
        <dbReference type="SAM" id="MobiDB-lite"/>
    </source>
</evidence>
<dbReference type="AlphaFoldDB" id="A0A0D9YH15"/>
<organism evidence="2">
    <name type="scientific">Oryza glumipatula</name>
    <dbReference type="NCBI Taxonomy" id="40148"/>
    <lineage>
        <taxon>Eukaryota</taxon>
        <taxon>Viridiplantae</taxon>
        <taxon>Streptophyta</taxon>
        <taxon>Embryophyta</taxon>
        <taxon>Tracheophyta</taxon>
        <taxon>Spermatophyta</taxon>
        <taxon>Magnoliopsida</taxon>
        <taxon>Liliopsida</taxon>
        <taxon>Poales</taxon>
        <taxon>Poaceae</taxon>
        <taxon>BOP clade</taxon>
        <taxon>Oryzoideae</taxon>
        <taxon>Oryzeae</taxon>
        <taxon>Oryzinae</taxon>
        <taxon>Oryza</taxon>
    </lineage>
</organism>
<reference evidence="2" key="1">
    <citation type="submission" date="2013-08" db="EMBL/GenBank/DDBJ databases">
        <title>Oryza genome evolution.</title>
        <authorList>
            <person name="Wing R.A."/>
            <person name="Panaud O."/>
            <person name="Oliveira A.C."/>
        </authorList>
    </citation>
    <scope>NUCLEOTIDE SEQUENCE</scope>
</reference>
<protein>
    <submittedName>
        <fullName evidence="2">Uncharacterized protein</fullName>
    </submittedName>
</protein>
<evidence type="ECO:0000313" key="2">
    <source>
        <dbReference type="EnsemblPlants" id="OGLUM01G40450.1"/>
    </source>
</evidence>
<keyword evidence="3" id="KW-1185">Reference proteome</keyword>
<reference evidence="2" key="3">
    <citation type="submission" date="2018-05" db="EMBL/GenBank/DDBJ databases">
        <title>OgluRS3 (Oryza glumaepatula Reference Sequence Version 3).</title>
        <authorList>
            <person name="Zhang J."/>
            <person name="Kudrna D."/>
            <person name="Lee S."/>
            <person name="Talag J."/>
            <person name="Welchert J."/>
            <person name="Wing R.A."/>
        </authorList>
    </citation>
    <scope>NUCLEOTIDE SEQUENCE [LARGE SCALE GENOMIC DNA]</scope>
</reference>
<name>A0A0D9YH15_9ORYZ</name>